<proteinExistence type="predicted"/>
<keyword evidence="2" id="KW-0946">Virion</keyword>
<dbReference type="Proteomes" id="UP000097892">
    <property type="component" value="Segment"/>
</dbReference>
<dbReference type="GO" id="GO:0019068">
    <property type="term" value="P:virion assembly"/>
    <property type="evidence" value="ECO:0007669"/>
    <property type="project" value="InterPro"/>
</dbReference>
<protein>
    <submittedName>
        <fullName evidence="3">Tegument protein UL37</fullName>
    </submittedName>
</protein>
<organism evidence="3 4">
    <name type="scientific">Saimiriine betaherpesvirus 4</name>
    <dbReference type="NCBI Taxonomy" id="1535247"/>
    <lineage>
        <taxon>Viruses</taxon>
        <taxon>Duplodnaviria</taxon>
        <taxon>Heunggongvirae</taxon>
        <taxon>Peploviricota</taxon>
        <taxon>Herviviricetes</taxon>
        <taxon>Herpesvirales</taxon>
        <taxon>Orthoherpesviridae</taxon>
        <taxon>Betaherpesvirinae</taxon>
        <taxon>Cytomegalovirus</taxon>
        <taxon>Cytomegalovirus saimiriinebeta4</taxon>
    </lineage>
</organism>
<reference evidence="3" key="1">
    <citation type="submission" date="2011-12" db="EMBL/GenBank/DDBJ databases">
        <title>Comparative genomics of primate cytomegaloviruses.</title>
        <authorList>
            <person name="Davison A.J."/>
            <person name="Holton M."/>
            <person name="Dolan A."/>
            <person name="Dargan D.J."/>
            <person name="Gatherer D."/>
            <person name="Hayward G.S."/>
        </authorList>
    </citation>
    <scope>NUCLEOTIDE SEQUENCE [LARGE SCALE GENOMIC DNA]</scope>
    <source>
        <strain evidence="3">SqSHV</strain>
    </source>
</reference>
<dbReference type="GeneID" id="11464277"/>
<keyword evidence="1" id="KW-0920">Virion tegument</keyword>
<dbReference type="Pfam" id="PF04523">
    <property type="entry name" value="Herpes_U30"/>
    <property type="match status" value="1"/>
</dbReference>
<evidence type="ECO:0000256" key="2">
    <source>
        <dbReference type="ARBA" id="ARBA00022844"/>
    </source>
</evidence>
<keyword evidence="4" id="KW-1185">Reference proteome</keyword>
<dbReference type="InterPro" id="IPR007611">
    <property type="entry name" value="Herpes_U30"/>
</dbReference>
<dbReference type="KEGG" id="vg:11464277"/>
<sequence length="966" mass="111049">MSRRLVDLNKITEELRTKNLDAQGALTTISKIEIAAIDVREITASKIRQFLQYIPNKGYHFNFIQKNVVYYLLSHATLSRNSDPLTLVADLVSELEKYVQRNSGNSPYEWLNNQKTLEQFKTFIAEILKIQESFSSNKFLKATLDDKASKKDLSDNGTQYLIRNVLTQVTKTVTEIRALINCRLVAELVDYLYRTTTNWFRETLQYTTFRKNNDQDLDTVLKMIYFYTYHRRANSFLETAFNEFTNEGRQRFKIFTISNLDGDQQTGAEYIRDTSFKMFNACLSDKDSSGLLFPIISTQLSVLNFMSIENLFFHPGLVYRLINGVIATRIGDKLDVLSKFLTATTDRVFRSTVSTKSNGLKDITENISKLTELGLNYETSRLYIQMCLTKQTPEKNDQITPYLLDQVKELSNQICLIVYNAYLFFLCLNVYSPTFLFNHRRRILLEQQKSLLVGSRTDLDSIWKNVVMNVNYYFPAWFTEDEFDVCTKGSTPIEKEYLYRDLINKWGDVLFTLKYRHSSEPAQIEQSTQTITITDIIERCAMVNLSDVPYESLLPLSSHPNFAEKFVNLVIVPEFTQTLNIPYAQFKTVGAPRLMQIIQACRLLMPGQMTLYHKLVALYNLTNFVSKIDGGVFRTIYDLIVEITAILENLCQESLSLNVDLIAELMAESLSNNLRDDVNPIIDEVIRNSSSSMQQYVEHTRLCYAIAMTDGRLVTKENSPDTVLIILASKTILTMSLRNFVTAADHLVKQAKNLNDNLTLTQNRMKRIWRRVNQILDDMTCAGQCAQTHPIYGEMIKSLRKTLKTLKGIEHRLSQALEQSEKSNKLVTSSLSRIIKTCSVLGNNNIFEHGLSNCITEAVGTIKSHRTFSRLPISSYSEHLPNAEELLHKFFQPYRNTSSTSQIIDMSSVTDVSNEFQYQDVFENRYSPLDNLDKLLNWYVNTKEQAQEDICASLRPTLTKCVETPS</sequence>
<dbReference type="OrthoDB" id="435at10239"/>
<evidence type="ECO:0000256" key="1">
    <source>
        <dbReference type="ARBA" id="ARBA00022580"/>
    </source>
</evidence>
<dbReference type="GO" id="GO:0044423">
    <property type="term" value="C:virion component"/>
    <property type="evidence" value="ECO:0007669"/>
    <property type="project" value="UniProtKB-KW"/>
</dbReference>
<name>G8XSW1_9BETA</name>
<gene>
    <name evidence="3" type="primary">UL47</name>
</gene>
<evidence type="ECO:0000313" key="3">
    <source>
        <dbReference type="EMBL" id="AEV80907.1"/>
    </source>
</evidence>
<evidence type="ECO:0000313" key="4">
    <source>
        <dbReference type="Proteomes" id="UP000097892"/>
    </source>
</evidence>
<dbReference type="RefSeq" id="YP_004940219.1">
    <property type="nucleotide sequence ID" value="NC_016448.1"/>
</dbReference>
<accession>G8XSW1</accession>
<dbReference type="EMBL" id="FJ483967">
    <property type="protein sequence ID" value="AEV80907.1"/>
    <property type="molecule type" value="Genomic_DNA"/>
</dbReference>